<dbReference type="PANTHER" id="PTHR45955:SF1">
    <property type="entry name" value="PHOSPHOACETYLGLUCOSAMINE MUTASE"/>
    <property type="match status" value="1"/>
</dbReference>
<keyword evidence="5" id="KW-1185">Reference proteome</keyword>
<dbReference type="GO" id="GO:0004610">
    <property type="term" value="F:phosphoacetylglucosamine mutase activity"/>
    <property type="evidence" value="ECO:0007669"/>
    <property type="project" value="TreeGrafter"/>
</dbReference>
<feature type="transmembrane region" description="Helical" evidence="2">
    <location>
        <begin position="139"/>
        <end position="162"/>
    </location>
</feature>
<evidence type="ECO:0000256" key="2">
    <source>
        <dbReference type="SAM" id="Phobius"/>
    </source>
</evidence>
<feature type="non-terminal residue" evidence="4">
    <location>
        <position position="1"/>
    </location>
</feature>
<comment type="caution">
    <text evidence="4">The sequence shown here is derived from an EMBL/GenBank/DDBJ whole genome shotgun (WGS) entry which is preliminary data.</text>
</comment>
<keyword evidence="2" id="KW-1133">Transmembrane helix</keyword>
<protein>
    <recommendedName>
        <fullName evidence="3">Alpha-D-phosphohexomutase alpha/beta/alpha domain-containing protein</fullName>
    </recommendedName>
</protein>
<dbReference type="SUPFAM" id="SSF53738">
    <property type="entry name" value="Phosphoglucomutase, first 3 domains"/>
    <property type="match status" value="1"/>
</dbReference>
<keyword evidence="2" id="KW-0812">Transmembrane</keyword>
<dbReference type="InterPro" id="IPR005844">
    <property type="entry name" value="A-D-PHexomutase_a/b/a-I"/>
</dbReference>
<dbReference type="Gene3D" id="3.40.120.10">
    <property type="entry name" value="Alpha-D-Glucose-1,6-Bisphosphate, subunit A, domain 3"/>
    <property type="match status" value="1"/>
</dbReference>
<dbReference type="PANTHER" id="PTHR45955">
    <property type="entry name" value="PHOSPHOACETYLGLUCOSAMINE MUTASE"/>
    <property type="match status" value="1"/>
</dbReference>
<feature type="non-terminal residue" evidence="4">
    <location>
        <position position="164"/>
    </location>
</feature>
<comment type="similarity">
    <text evidence="1">Belongs to the phosphohexose mutase family.</text>
</comment>
<dbReference type="GO" id="GO:0005975">
    <property type="term" value="P:carbohydrate metabolic process"/>
    <property type="evidence" value="ECO:0007669"/>
    <property type="project" value="InterPro"/>
</dbReference>
<dbReference type="Pfam" id="PF02878">
    <property type="entry name" value="PGM_PMM_I"/>
    <property type="match status" value="1"/>
</dbReference>
<evidence type="ECO:0000313" key="4">
    <source>
        <dbReference type="EMBL" id="KAK5980302.1"/>
    </source>
</evidence>
<dbReference type="EMBL" id="WIXE01007590">
    <property type="protein sequence ID" value="KAK5980302.1"/>
    <property type="molecule type" value="Genomic_DNA"/>
</dbReference>
<feature type="domain" description="Alpha-D-phosphohexomutase alpha/beta/alpha" evidence="3">
    <location>
        <begin position="31"/>
        <end position="81"/>
    </location>
</feature>
<keyword evidence="2" id="KW-0472">Membrane</keyword>
<dbReference type="AlphaFoldDB" id="A0AAN8FK78"/>
<dbReference type="GO" id="GO:0006048">
    <property type="term" value="P:UDP-N-acetylglucosamine biosynthetic process"/>
    <property type="evidence" value="ECO:0007669"/>
    <property type="project" value="TreeGrafter"/>
</dbReference>
<evidence type="ECO:0000256" key="1">
    <source>
        <dbReference type="ARBA" id="ARBA00010231"/>
    </source>
</evidence>
<evidence type="ECO:0000259" key="3">
    <source>
        <dbReference type="Pfam" id="PF02878"/>
    </source>
</evidence>
<name>A0AAN8FK78_TRICO</name>
<organism evidence="4 5">
    <name type="scientific">Trichostrongylus colubriformis</name>
    <name type="common">Black scour worm</name>
    <dbReference type="NCBI Taxonomy" id="6319"/>
    <lineage>
        <taxon>Eukaryota</taxon>
        <taxon>Metazoa</taxon>
        <taxon>Ecdysozoa</taxon>
        <taxon>Nematoda</taxon>
        <taxon>Chromadorea</taxon>
        <taxon>Rhabditida</taxon>
        <taxon>Rhabditina</taxon>
        <taxon>Rhabditomorpha</taxon>
        <taxon>Strongyloidea</taxon>
        <taxon>Trichostrongylidae</taxon>
        <taxon>Trichostrongylus</taxon>
    </lineage>
</organism>
<gene>
    <name evidence="4" type="ORF">GCK32_018660</name>
</gene>
<accession>A0AAN8FK78</accession>
<proteinExistence type="inferred from homology"/>
<dbReference type="InterPro" id="IPR016055">
    <property type="entry name" value="A-D-PHexomutase_a/b/a-I/II/III"/>
</dbReference>
<sequence>RYASELVNTSDEQLPTAVRALEVQIAPRPSTPNALVICAMDSRESGPHLIEAAKAGAALMGVPYESHGVLTTPQLHYIVRCKNDPSFGDAREIGYYARISDAFKKLQKDFTAVHSPYAPDWKPNRPQFSLRKRRVRRSLYAITGGVVRFAMLMCRILVLCYIKK</sequence>
<reference evidence="4 5" key="1">
    <citation type="submission" date="2019-10" db="EMBL/GenBank/DDBJ databases">
        <title>Assembly and Annotation for the nematode Trichostrongylus colubriformis.</title>
        <authorList>
            <person name="Martin J."/>
        </authorList>
    </citation>
    <scope>NUCLEOTIDE SEQUENCE [LARGE SCALE GENOMIC DNA]</scope>
    <source>
        <strain evidence="4">G859</strain>
        <tissue evidence="4">Whole worm</tissue>
    </source>
</reference>
<evidence type="ECO:0000313" key="5">
    <source>
        <dbReference type="Proteomes" id="UP001331761"/>
    </source>
</evidence>
<dbReference type="Proteomes" id="UP001331761">
    <property type="component" value="Unassembled WGS sequence"/>
</dbReference>